<dbReference type="PANTHER" id="PTHR48081:SF6">
    <property type="entry name" value="PEPTIDASE S9 PROLYL OLIGOPEPTIDASE CATALYTIC DOMAIN-CONTAINING PROTEIN"/>
    <property type="match status" value="1"/>
</dbReference>
<dbReference type="PANTHER" id="PTHR48081">
    <property type="entry name" value="AB HYDROLASE SUPERFAMILY PROTEIN C4A8.06C"/>
    <property type="match status" value="1"/>
</dbReference>
<dbReference type="PATRIC" id="fig|1073571.4.peg.5810"/>
<sequence>MMICKKIPICENKEEVFMEAYILHNSVEFNHNLKRPVALIIPGGAYISTSDREAEQVALAFATHGYHAFVLRYSIGKEALMPQPILEGFKAISIIRDHADEWCVDVNRIVPCGFSAGGHLAASLATMWNLPEFANALGCSSESIKPNAVVLSYPCVVVPNHAGSLDTGMPAEALEAFKANPMMSELNEALVVKDGTIRLDLIDVMYRNMTGKPDWKAEDLQSYSTDLLVSEDTVPSFVWATENDILVPVSGAIQFVQAMLKNGRRIEFHLFAGGEHGLSLAKATTAGSPNMVNDEVAVWFNMAIAFLAKTLD</sequence>
<dbReference type="Pfam" id="PF20434">
    <property type="entry name" value="BD-FAE"/>
    <property type="match status" value="1"/>
</dbReference>
<dbReference type="KEGG" id="pri:PRIO_5419"/>
<dbReference type="Proteomes" id="UP000033163">
    <property type="component" value="Chromosome I"/>
</dbReference>
<keyword evidence="1" id="KW-0378">Hydrolase</keyword>
<evidence type="ECO:0000313" key="4">
    <source>
        <dbReference type="Proteomes" id="UP000033163"/>
    </source>
</evidence>
<evidence type="ECO:0000313" key="3">
    <source>
        <dbReference type="EMBL" id="CQR57808.1"/>
    </source>
</evidence>
<gene>
    <name evidence="3" type="ORF">PRIO_5419</name>
</gene>
<dbReference type="SUPFAM" id="SSF53474">
    <property type="entry name" value="alpha/beta-Hydrolases"/>
    <property type="match status" value="1"/>
</dbReference>
<evidence type="ECO:0000256" key="1">
    <source>
        <dbReference type="ARBA" id="ARBA00022801"/>
    </source>
</evidence>
<dbReference type="EMBL" id="LN831776">
    <property type="protein sequence ID" value="CQR57808.1"/>
    <property type="molecule type" value="Genomic_DNA"/>
</dbReference>
<name>A0A0E3WIX7_9BACL</name>
<proteinExistence type="predicted"/>
<dbReference type="Gene3D" id="3.40.50.1820">
    <property type="entry name" value="alpha/beta hydrolase"/>
    <property type="match status" value="1"/>
</dbReference>
<reference evidence="4" key="1">
    <citation type="submission" date="2015-03" db="EMBL/GenBank/DDBJ databases">
        <authorList>
            <person name="Wibberg D."/>
        </authorList>
    </citation>
    <scope>NUCLEOTIDE SEQUENCE [LARGE SCALE GENOMIC DNA]</scope>
</reference>
<dbReference type="RefSeq" id="WP_020427613.1">
    <property type="nucleotide sequence ID" value="NZ_AGBD01000428.1"/>
</dbReference>
<protein>
    <recommendedName>
        <fullName evidence="2">BD-FAE-like domain-containing protein</fullName>
    </recommendedName>
</protein>
<dbReference type="InterPro" id="IPR050300">
    <property type="entry name" value="GDXG_lipolytic_enzyme"/>
</dbReference>
<dbReference type="HOGENOM" id="CLU_012494_5_2_9"/>
<dbReference type="InterPro" id="IPR029058">
    <property type="entry name" value="AB_hydrolase_fold"/>
</dbReference>
<feature type="domain" description="BD-FAE-like" evidence="2">
    <location>
        <begin position="33"/>
        <end position="154"/>
    </location>
</feature>
<accession>A0A0E3WIX7</accession>
<dbReference type="GO" id="GO:0016787">
    <property type="term" value="F:hydrolase activity"/>
    <property type="evidence" value="ECO:0007669"/>
    <property type="project" value="UniProtKB-KW"/>
</dbReference>
<dbReference type="InterPro" id="IPR049492">
    <property type="entry name" value="BD-FAE-like_dom"/>
</dbReference>
<evidence type="ECO:0000259" key="2">
    <source>
        <dbReference type="Pfam" id="PF20434"/>
    </source>
</evidence>
<dbReference type="AlphaFoldDB" id="A0A0E3WIX7"/>
<organism evidence="3 4">
    <name type="scientific">Paenibacillus riograndensis SBR5</name>
    <dbReference type="NCBI Taxonomy" id="1073571"/>
    <lineage>
        <taxon>Bacteria</taxon>
        <taxon>Bacillati</taxon>
        <taxon>Bacillota</taxon>
        <taxon>Bacilli</taxon>
        <taxon>Bacillales</taxon>
        <taxon>Paenibacillaceae</taxon>
        <taxon>Paenibacillus</taxon>
        <taxon>Paenibacillus sonchi group</taxon>
    </lineage>
</organism>